<dbReference type="AlphaFoldDB" id="A0A0L0V8A1"/>
<evidence type="ECO:0000256" key="1">
    <source>
        <dbReference type="SAM" id="MobiDB-lite"/>
    </source>
</evidence>
<evidence type="ECO:0000313" key="3">
    <source>
        <dbReference type="Proteomes" id="UP000054564"/>
    </source>
</evidence>
<evidence type="ECO:0000313" key="2">
    <source>
        <dbReference type="EMBL" id="KNE95505.1"/>
    </source>
</evidence>
<organism evidence="2 3">
    <name type="scientific">Puccinia striiformis f. sp. tritici PST-78</name>
    <dbReference type="NCBI Taxonomy" id="1165861"/>
    <lineage>
        <taxon>Eukaryota</taxon>
        <taxon>Fungi</taxon>
        <taxon>Dikarya</taxon>
        <taxon>Basidiomycota</taxon>
        <taxon>Pucciniomycotina</taxon>
        <taxon>Pucciniomycetes</taxon>
        <taxon>Pucciniales</taxon>
        <taxon>Pucciniaceae</taxon>
        <taxon>Puccinia</taxon>
    </lineage>
</organism>
<feature type="region of interest" description="Disordered" evidence="1">
    <location>
        <begin position="1"/>
        <end position="24"/>
    </location>
</feature>
<dbReference type="PANTHER" id="PTHR33069">
    <property type="entry name" value="CHROMOSOME 7, WHOLE GENOME SHOTGUN SEQUENCE-RELATED"/>
    <property type="match status" value="1"/>
</dbReference>
<protein>
    <submittedName>
        <fullName evidence="2">Uncharacterized protein</fullName>
    </submittedName>
</protein>
<accession>A0A0L0V8A1</accession>
<reference evidence="3" key="1">
    <citation type="submission" date="2014-03" db="EMBL/GenBank/DDBJ databases">
        <title>The Genome Sequence of Puccinia striiformis f. sp. tritici PST-78.</title>
        <authorList>
            <consortium name="The Broad Institute Genome Sequencing Platform"/>
            <person name="Cuomo C."/>
            <person name="Hulbert S."/>
            <person name="Chen X."/>
            <person name="Walker B."/>
            <person name="Young S.K."/>
            <person name="Zeng Q."/>
            <person name="Gargeya S."/>
            <person name="Fitzgerald M."/>
            <person name="Haas B."/>
            <person name="Abouelleil A."/>
            <person name="Alvarado L."/>
            <person name="Arachchi H.M."/>
            <person name="Berlin A.M."/>
            <person name="Chapman S.B."/>
            <person name="Goldberg J."/>
            <person name="Griggs A."/>
            <person name="Gujja S."/>
            <person name="Hansen M."/>
            <person name="Howarth C."/>
            <person name="Imamovic A."/>
            <person name="Larimer J."/>
            <person name="McCowan C."/>
            <person name="Montmayeur A."/>
            <person name="Murphy C."/>
            <person name="Neiman D."/>
            <person name="Pearson M."/>
            <person name="Priest M."/>
            <person name="Roberts A."/>
            <person name="Saif S."/>
            <person name="Shea T."/>
            <person name="Sisk P."/>
            <person name="Sykes S."/>
            <person name="Wortman J."/>
            <person name="Nusbaum C."/>
            <person name="Birren B."/>
        </authorList>
    </citation>
    <scope>NUCLEOTIDE SEQUENCE [LARGE SCALE GENOMIC DNA]</scope>
    <source>
        <strain evidence="3">race PST-78</strain>
    </source>
</reference>
<feature type="compositionally biased region" description="Polar residues" evidence="1">
    <location>
        <begin position="8"/>
        <end position="24"/>
    </location>
</feature>
<dbReference type="Proteomes" id="UP000054564">
    <property type="component" value="Unassembled WGS sequence"/>
</dbReference>
<gene>
    <name evidence="2" type="ORF">PSTG_11218</name>
</gene>
<sequence>MSDLGSELSDNPHLTDTPETQQLRQQAGKLTFQEYLVIQGFDSLARHEFDSPDTAADLSIDRLRSKDGLITKLHSDLLPLLHEKVTSLSEAMNPSELRTDTANKFALILEFQQQISQTLDQTIRTAQDIIPGRVPKPFNTSDHHFEEFKLFRFHGLDELIRQSLNNHLRALCRGYRHVIEKLMCPAARYLYYYDHHFEALEWSIYCTTILLGDSELNIIRVHWLKGTWDIVDGLEEVSSMADPRPIHGISISEGGTQDKALIQLSKPFIPIVKLSRLFFVKLSREIMNIDQAASFTRMSSDEFDKLRCSAEEIGECVKNLAFHLSEAHTDERAYTSRILIIRIEELTPYFQSYMALVILYIVPSYRDIYFRDWFVSWNTSFSVASYNAIQSVHVFEQDEP</sequence>
<dbReference type="PANTHER" id="PTHR33069:SF3">
    <property type="entry name" value="DYNEIN HEAVY CHAIN TAIL DOMAIN-CONTAINING PROTEIN"/>
    <property type="match status" value="1"/>
</dbReference>
<comment type="caution">
    <text evidence="2">The sequence shown here is derived from an EMBL/GenBank/DDBJ whole genome shotgun (WGS) entry which is preliminary data.</text>
</comment>
<proteinExistence type="predicted"/>
<name>A0A0L0V8A1_9BASI</name>
<keyword evidence="3" id="KW-1185">Reference proteome</keyword>
<dbReference type="EMBL" id="AJIL01000096">
    <property type="protein sequence ID" value="KNE95505.1"/>
    <property type="molecule type" value="Genomic_DNA"/>
</dbReference>